<dbReference type="InterPro" id="IPR013087">
    <property type="entry name" value="Znf_C2H2_type"/>
</dbReference>
<proteinExistence type="inferred from homology"/>
<gene>
    <name evidence="7" type="ORF">CVIRNUC_001052</name>
</gene>
<dbReference type="Pfam" id="PF25095">
    <property type="entry name" value="C2H2-zf_KIN17"/>
    <property type="match status" value="1"/>
</dbReference>
<dbReference type="PANTHER" id="PTHR12805:SF0">
    <property type="entry name" value="DNA_RNA-BINDING PROTEIN KIN17"/>
    <property type="match status" value="1"/>
</dbReference>
<dbReference type="InterPro" id="IPR036236">
    <property type="entry name" value="Znf_C2H2_sf"/>
</dbReference>
<dbReference type="Gene3D" id="1.10.10.2030">
    <property type="entry name" value="DNA/RNA-binding protein Kin17, conserved domain"/>
    <property type="match status" value="1"/>
</dbReference>
<dbReference type="GO" id="GO:0006260">
    <property type="term" value="P:DNA replication"/>
    <property type="evidence" value="ECO:0007669"/>
    <property type="project" value="TreeGrafter"/>
</dbReference>
<comment type="caution">
    <text evidence="7">The sequence shown here is derived from an EMBL/GenBank/DDBJ whole genome shotgun (WGS) entry which is preliminary data.</text>
</comment>
<evidence type="ECO:0000256" key="2">
    <source>
        <dbReference type="ARBA" id="ARBA00022723"/>
    </source>
</evidence>
<dbReference type="GO" id="GO:0003690">
    <property type="term" value="F:double-stranded DNA binding"/>
    <property type="evidence" value="ECO:0007669"/>
    <property type="project" value="TreeGrafter"/>
</dbReference>
<dbReference type="InterPro" id="IPR037321">
    <property type="entry name" value="KIN17-like"/>
</dbReference>
<keyword evidence="8" id="KW-1185">Reference proteome</keyword>
<feature type="compositionally biased region" description="Basic and acidic residues" evidence="5">
    <location>
        <begin position="245"/>
        <end position="266"/>
    </location>
</feature>
<feature type="domain" description="C2H2-type" evidence="6">
    <location>
        <begin position="28"/>
        <end position="50"/>
    </location>
</feature>
<organism evidence="7 8">
    <name type="scientific">Coccomyxa viridis</name>
    <dbReference type="NCBI Taxonomy" id="1274662"/>
    <lineage>
        <taxon>Eukaryota</taxon>
        <taxon>Viridiplantae</taxon>
        <taxon>Chlorophyta</taxon>
        <taxon>core chlorophytes</taxon>
        <taxon>Trebouxiophyceae</taxon>
        <taxon>Trebouxiophyceae incertae sedis</taxon>
        <taxon>Coccomyxaceae</taxon>
        <taxon>Coccomyxa</taxon>
    </lineage>
</organism>
<dbReference type="GO" id="GO:0005634">
    <property type="term" value="C:nucleus"/>
    <property type="evidence" value="ECO:0007669"/>
    <property type="project" value="TreeGrafter"/>
</dbReference>
<dbReference type="InterPro" id="IPR038254">
    <property type="entry name" value="KIN17_WH-like_sf"/>
</dbReference>
<evidence type="ECO:0000313" key="8">
    <source>
        <dbReference type="Proteomes" id="UP001314263"/>
    </source>
</evidence>
<evidence type="ECO:0000256" key="3">
    <source>
        <dbReference type="ARBA" id="ARBA00022771"/>
    </source>
</evidence>
<evidence type="ECO:0000256" key="5">
    <source>
        <dbReference type="SAM" id="MobiDB-lite"/>
    </source>
</evidence>
<comment type="similarity">
    <text evidence="1">Belongs to the KIN17 family.</text>
</comment>
<dbReference type="InterPro" id="IPR056767">
    <property type="entry name" value="C2H2-Znf_KIN17"/>
</dbReference>
<dbReference type="PROSITE" id="PS00028">
    <property type="entry name" value="ZINC_FINGER_C2H2_1"/>
    <property type="match status" value="1"/>
</dbReference>
<dbReference type="GO" id="GO:0008270">
    <property type="term" value="F:zinc ion binding"/>
    <property type="evidence" value="ECO:0007669"/>
    <property type="project" value="UniProtKB-KW"/>
</dbReference>
<protein>
    <recommendedName>
        <fullName evidence="6">C2H2-type domain-containing protein</fullName>
    </recommendedName>
</protein>
<dbReference type="Proteomes" id="UP001314263">
    <property type="component" value="Unassembled WGS sequence"/>
</dbReference>
<evidence type="ECO:0000256" key="1">
    <source>
        <dbReference type="ARBA" id="ARBA00008517"/>
    </source>
</evidence>
<name>A0AAV1HUW2_9CHLO</name>
<dbReference type="FunFam" id="1.10.10.2030:FF:000001">
    <property type="entry name" value="DNA/RNA-binding protein KIN17, putative"/>
    <property type="match status" value="1"/>
</dbReference>
<dbReference type="Pfam" id="PF25088">
    <property type="entry name" value="GPKOW_C"/>
    <property type="match status" value="1"/>
</dbReference>
<dbReference type="AlphaFoldDB" id="A0AAV1HUW2"/>
<dbReference type="Gene3D" id="2.30.30.140">
    <property type="match status" value="1"/>
</dbReference>
<feature type="compositionally biased region" description="Basic and acidic residues" evidence="5">
    <location>
        <begin position="149"/>
        <end position="173"/>
    </location>
</feature>
<evidence type="ECO:0000259" key="6">
    <source>
        <dbReference type="PROSITE" id="PS00028"/>
    </source>
</evidence>
<evidence type="ECO:0000256" key="4">
    <source>
        <dbReference type="ARBA" id="ARBA00022833"/>
    </source>
</evidence>
<dbReference type="SMART" id="SM01253">
    <property type="entry name" value="Kin17_mid"/>
    <property type="match status" value="1"/>
</dbReference>
<dbReference type="InterPro" id="IPR019447">
    <property type="entry name" value="DNA/RNA-bd_Kin17_WH-like_dom"/>
</dbReference>
<dbReference type="EMBL" id="CAUYUE010000002">
    <property type="protein sequence ID" value="CAK0738506.1"/>
    <property type="molecule type" value="Genomic_DNA"/>
</dbReference>
<reference evidence="7 8" key="1">
    <citation type="submission" date="2023-10" db="EMBL/GenBank/DDBJ databases">
        <authorList>
            <person name="Maclean D."/>
            <person name="Macfadyen A."/>
        </authorList>
    </citation>
    <scope>NUCLEOTIDE SEQUENCE [LARGE SCALE GENOMIC DNA]</scope>
</reference>
<dbReference type="PANTHER" id="PTHR12805">
    <property type="entry name" value="KIN17 KIN, ANTIGENIC DETERMINANT OF RECA PROTEIN HOMOLOG"/>
    <property type="match status" value="1"/>
</dbReference>
<feature type="region of interest" description="Disordered" evidence="5">
    <location>
        <begin position="226"/>
        <end position="266"/>
    </location>
</feature>
<dbReference type="SUPFAM" id="SSF57667">
    <property type="entry name" value="beta-beta-alpha zinc fingers"/>
    <property type="match status" value="1"/>
</dbReference>
<keyword evidence="2" id="KW-0479">Metal-binding</keyword>
<dbReference type="Gene3D" id="2.30.30.30">
    <property type="match status" value="1"/>
</dbReference>
<sequence length="416" mass="46976">MGKNDFLSPKAIANRIKSKGLQKLRWYCQMCQKQCRDENGFKCHLTSESHKRQMQVFGEAPERVIEGYSEEFEKTFMEHLKRSHPFSRVMAKNVYNEYIGDRHHIHMNSTKWYTLTEFVQHLSKTGQVRADLTDKGWFISVIQPDPEEKLAEEKRSKRDRAEREEEDRQRDLLEAQIQRAKAAAADEGPAEGTELQRGEDGEPLQMELGGKARVLAKDSRAAFPSAKGFRAEDEGPHDSAAPKGDQSRKRSKAEELMEKDKAAKRAKLEREKALGAAGKAAGALGKTGNGRQDAPWLHPGITVKVLSKELKEHGYYKKKGVIDKLASKFVGQVAMLDSGDILQVDQAQLETVLPAPGGAVMVVRGKSVGSRGELMEIDEQNFRARVSLKSGEKEWFDYEDICKYAMTRKHEIQMAE</sequence>
<evidence type="ECO:0000313" key="7">
    <source>
        <dbReference type="EMBL" id="CAK0738506.1"/>
    </source>
</evidence>
<dbReference type="Pfam" id="PF10357">
    <property type="entry name" value="WH_KIN17"/>
    <property type="match status" value="1"/>
</dbReference>
<dbReference type="InterPro" id="IPR014722">
    <property type="entry name" value="Rib_uL2_dom2"/>
</dbReference>
<accession>A0AAV1HUW2</accession>
<dbReference type="GO" id="GO:0006974">
    <property type="term" value="P:DNA damage response"/>
    <property type="evidence" value="ECO:0007669"/>
    <property type="project" value="TreeGrafter"/>
</dbReference>
<feature type="region of interest" description="Disordered" evidence="5">
    <location>
        <begin position="149"/>
        <end position="203"/>
    </location>
</feature>
<keyword evidence="4" id="KW-0862">Zinc</keyword>
<keyword evidence="3" id="KW-0863">Zinc-finger</keyword>